<dbReference type="CDD" id="cd17535">
    <property type="entry name" value="REC_NarL-like"/>
    <property type="match status" value="1"/>
</dbReference>
<dbReference type="InterPro" id="IPR039420">
    <property type="entry name" value="WalR-like"/>
</dbReference>
<dbReference type="SUPFAM" id="SSF52172">
    <property type="entry name" value="CheY-like"/>
    <property type="match status" value="1"/>
</dbReference>
<dbReference type="InterPro" id="IPR001789">
    <property type="entry name" value="Sig_transdc_resp-reg_receiver"/>
</dbReference>
<protein>
    <submittedName>
        <fullName evidence="8">Response regulator transcription factor</fullName>
    </submittedName>
</protein>
<comment type="caution">
    <text evidence="8">The sequence shown here is derived from an EMBL/GenBank/DDBJ whole genome shotgun (WGS) entry which is preliminary data.</text>
</comment>
<dbReference type="InterPro" id="IPR000792">
    <property type="entry name" value="Tscrpt_reg_LuxR_C"/>
</dbReference>
<evidence type="ECO:0000256" key="4">
    <source>
        <dbReference type="ARBA" id="ARBA00023163"/>
    </source>
</evidence>
<keyword evidence="2" id="KW-0805">Transcription regulation</keyword>
<dbReference type="EMBL" id="JAPWIJ010000005">
    <property type="protein sequence ID" value="MCZ4519633.1"/>
    <property type="molecule type" value="Genomic_DNA"/>
</dbReference>
<keyword evidence="1 5" id="KW-0597">Phosphoprotein</keyword>
<keyword evidence="3" id="KW-0238">DNA-binding</keyword>
<evidence type="ECO:0000256" key="1">
    <source>
        <dbReference type="ARBA" id="ARBA00022553"/>
    </source>
</evidence>
<dbReference type="PROSITE" id="PS50043">
    <property type="entry name" value="HTH_LUXR_2"/>
    <property type="match status" value="1"/>
</dbReference>
<evidence type="ECO:0000256" key="3">
    <source>
        <dbReference type="ARBA" id="ARBA00023125"/>
    </source>
</evidence>
<dbReference type="RefSeq" id="WP_269605134.1">
    <property type="nucleotide sequence ID" value="NZ_JAPWIJ010000005.1"/>
</dbReference>
<dbReference type="SMART" id="SM00421">
    <property type="entry name" value="HTH_LUXR"/>
    <property type="match status" value="1"/>
</dbReference>
<feature type="domain" description="HTH luxR-type" evidence="6">
    <location>
        <begin position="150"/>
        <end position="215"/>
    </location>
</feature>
<evidence type="ECO:0000259" key="7">
    <source>
        <dbReference type="PROSITE" id="PS50110"/>
    </source>
</evidence>
<dbReference type="Pfam" id="PF00196">
    <property type="entry name" value="GerE"/>
    <property type="match status" value="1"/>
</dbReference>
<keyword evidence="4" id="KW-0804">Transcription</keyword>
<evidence type="ECO:0000256" key="2">
    <source>
        <dbReference type="ARBA" id="ARBA00023015"/>
    </source>
</evidence>
<evidence type="ECO:0000313" key="9">
    <source>
        <dbReference type="Proteomes" id="UP001081071"/>
    </source>
</evidence>
<dbReference type="Proteomes" id="UP001081071">
    <property type="component" value="Unassembled WGS sequence"/>
</dbReference>
<dbReference type="SMART" id="SM00448">
    <property type="entry name" value="REC"/>
    <property type="match status" value="1"/>
</dbReference>
<organism evidence="8 9">
    <name type="scientific">Rhodococcus ruber</name>
    <dbReference type="NCBI Taxonomy" id="1830"/>
    <lineage>
        <taxon>Bacteria</taxon>
        <taxon>Bacillati</taxon>
        <taxon>Actinomycetota</taxon>
        <taxon>Actinomycetes</taxon>
        <taxon>Mycobacteriales</taxon>
        <taxon>Nocardiaceae</taxon>
        <taxon>Rhodococcus</taxon>
    </lineage>
</organism>
<feature type="domain" description="Response regulatory" evidence="7">
    <location>
        <begin position="7"/>
        <end position="128"/>
    </location>
</feature>
<dbReference type="PRINTS" id="PR00038">
    <property type="entry name" value="HTHLUXR"/>
</dbReference>
<dbReference type="PANTHER" id="PTHR43214:SF24">
    <property type="entry name" value="TRANSCRIPTIONAL REGULATORY PROTEIN NARL-RELATED"/>
    <property type="match status" value="1"/>
</dbReference>
<evidence type="ECO:0000313" key="8">
    <source>
        <dbReference type="EMBL" id="MCZ4519633.1"/>
    </source>
</evidence>
<dbReference type="PANTHER" id="PTHR43214">
    <property type="entry name" value="TWO-COMPONENT RESPONSE REGULATOR"/>
    <property type="match status" value="1"/>
</dbReference>
<accession>A0ABT4MFP5</accession>
<gene>
    <name evidence="8" type="ORF">O4220_14025</name>
</gene>
<dbReference type="InterPro" id="IPR011006">
    <property type="entry name" value="CheY-like_superfamily"/>
</dbReference>
<dbReference type="PROSITE" id="PS50110">
    <property type="entry name" value="RESPONSE_REGULATORY"/>
    <property type="match status" value="1"/>
</dbReference>
<feature type="modified residue" description="4-aspartylphosphate" evidence="5">
    <location>
        <position position="57"/>
    </location>
</feature>
<name>A0ABT4MFP5_9NOCA</name>
<keyword evidence="9" id="KW-1185">Reference proteome</keyword>
<dbReference type="InterPro" id="IPR058245">
    <property type="entry name" value="NreC/VraR/RcsB-like_REC"/>
</dbReference>
<dbReference type="Pfam" id="PF00072">
    <property type="entry name" value="Response_reg"/>
    <property type="match status" value="1"/>
</dbReference>
<evidence type="ECO:0000259" key="6">
    <source>
        <dbReference type="PROSITE" id="PS50043"/>
    </source>
</evidence>
<dbReference type="CDD" id="cd06170">
    <property type="entry name" value="LuxR_C_like"/>
    <property type="match status" value="1"/>
</dbReference>
<reference evidence="8" key="1">
    <citation type="submission" date="2022-12" db="EMBL/GenBank/DDBJ databases">
        <authorList>
            <person name="Krivoruchko A.V."/>
            <person name="Elkin A."/>
        </authorList>
    </citation>
    <scope>NUCLEOTIDE SEQUENCE</scope>
    <source>
        <strain evidence="8">IEGM 1391</strain>
    </source>
</reference>
<dbReference type="Gene3D" id="3.40.50.2300">
    <property type="match status" value="1"/>
</dbReference>
<sequence length="220" mass="23300">MPRPSLKIVLAEDLPLLREGIAAVVESAGHTVCASVSSVASLHDAVSAYDPDLVITDVRMPPTFTDEGLAAAVELRKKKPGLSVLILSQYTSVAYVSDLIDNPAPGGIGYLVKERVGHVREFVEALEKVAEGGTVIDPEVVQALVGSSRRQGSLAVLTARELEVLSLMAEGHTNARIAETLVVSNAAVRKHIGNIFAKLPLGSDTDRRVTAVLTYLRGVS</sequence>
<evidence type="ECO:0000256" key="5">
    <source>
        <dbReference type="PROSITE-ProRule" id="PRU00169"/>
    </source>
</evidence>
<proteinExistence type="predicted"/>